<evidence type="ECO:0000313" key="4">
    <source>
        <dbReference type="Proteomes" id="UP001238334"/>
    </source>
</evidence>
<evidence type="ECO:0000313" key="3">
    <source>
        <dbReference type="EMBL" id="WIY23872.1"/>
    </source>
</evidence>
<sequence>MNSIHFSQQVPVPTFGRTTPDDAAKPLVDAEEYGSTEPAVTAPPSAPDTASISPERAYTPLLPDLSKYDLTVGEALEVFPAEHRKRPSVRSLQRYCQEGQFDCFKLKTTRNGNPVHEWFINGTSLRKFIQTKPEEPAVAPEATPFGIGDADSIGETTISSEDVAIAIAPPEAVDDATDNPGLPRSPDAQPNVMATPGIADDAREAQTSRVELMVENAKLTARLESQEDLIGDLREDKTFMCEQIIHQRGNDTLMADMHRETLQTLKAVSVAGRHTKIEMPDVSQVGEPKPNFHGARASEHHPHSGRMDGV</sequence>
<dbReference type="AlphaFoldDB" id="A0A9Y2KY34"/>
<gene>
    <name evidence="3" type="ORF">QPJ95_14630</name>
</gene>
<feature type="region of interest" description="Disordered" evidence="2">
    <location>
        <begin position="171"/>
        <end position="191"/>
    </location>
</feature>
<dbReference type="EMBL" id="CP127247">
    <property type="protein sequence ID" value="WIY23872.1"/>
    <property type="molecule type" value="Genomic_DNA"/>
</dbReference>
<keyword evidence="4" id="KW-1185">Reference proteome</keyword>
<feature type="compositionally biased region" description="Polar residues" evidence="2">
    <location>
        <begin position="1"/>
        <end position="11"/>
    </location>
</feature>
<accession>A0A9Y2KY34</accession>
<proteinExistence type="predicted"/>
<feature type="region of interest" description="Disordered" evidence="2">
    <location>
        <begin position="282"/>
        <end position="310"/>
    </location>
</feature>
<evidence type="ECO:0000256" key="2">
    <source>
        <dbReference type="SAM" id="MobiDB-lite"/>
    </source>
</evidence>
<name>A0A9Y2KY34_9RHOB</name>
<feature type="compositionally biased region" description="Basic and acidic residues" evidence="2">
    <location>
        <begin position="296"/>
        <end position="310"/>
    </location>
</feature>
<keyword evidence="1" id="KW-0175">Coiled coil</keyword>
<protein>
    <submittedName>
        <fullName evidence="3">Uncharacterized protein</fullName>
    </submittedName>
</protein>
<evidence type="ECO:0000256" key="1">
    <source>
        <dbReference type="SAM" id="Coils"/>
    </source>
</evidence>
<feature type="coiled-coil region" evidence="1">
    <location>
        <begin position="209"/>
        <end position="236"/>
    </location>
</feature>
<dbReference type="KEGG" id="ppso:QPJ95_14630"/>
<feature type="region of interest" description="Disordered" evidence="2">
    <location>
        <begin position="1"/>
        <end position="54"/>
    </location>
</feature>
<reference evidence="3 4" key="1">
    <citation type="submission" date="2023-06" db="EMBL/GenBank/DDBJ databases">
        <title>Parasedimentitalea psychrophila sp. nov., a psychrophilic bacterium isolated from deep-sea sediment.</title>
        <authorList>
            <person name="Li A."/>
        </authorList>
    </citation>
    <scope>NUCLEOTIDE SEQUENCE [LARGE SCALE GENOMIC DNA]</scope>
    <source>
        <strain evidence="3 4">QS115</strain>
    </source>
</reference>
<organism evidence="3 4">
    <name type="scientific">Parasedimentitalea psychrophila</name>
    <dbReference type="NCBI Taxonomy" id="2997337"/>
    <lineage>
        <taxon>Bacteria</taxon>
        <taxon>Pseudomonadati</taxon>
        <taxon>Pseudomonadota</taxon>
        <taxon>Alphaproteobacteria</taxon>
        <taxon>Rhodobacterales</taxon>
        <taxon>Paracoccaceae</taxon>
        <taxon>Parasedimentitalea</taxon>
    </lineage>
</organism>
<dbReference type="RefSeq" id="WP_270919838.1">
    <property type="nucleotide sequence ID" value="NZ_CP127247.1"/>
</dbReference>
<dbReference type="Proteomes" id="UP001238334">
    <property type="component" value="Chromosome"/>
</dbReference>